<reference evidence="9 10" key="1">
    <citation type="journal article" date="2024" name="IMA Fungus">
        <title>IMA Genome - F19 : A genome assembly and annotation guide to empower mycologists, including annotated draft genome sequences of Ceratocystis pirilliformis, Diaporthe australafricana, Fusarium ophioides, Paecilomyces lecythidis, and Sporothrix stenoceras.</title>
        <authorList>
            <person name="Aylward J."/>
            <person name="Wilson A.M."/>
            <person name="Visagie C.M."/>
            <person name="Spraker J."/>
            <person name="Barnes I."/>
            <person name="Buitendag C."/>
            <person name="Ceriani C."/>
            <person name="Del Mar Angel L."/>
            <person name="du Plessis D."/>
            <person name="Fuchs T."/>
            <person name="Gasser K."/>
            <person name="Kramer D."/>
            <person name="Li W."/>
            <person name="Munsamy K."/>
            <person name="Piso A."/>
            <person name="Price J.L."/>
            <person name="Sonnekus B."/>
            <person name="Thomas C."/>
            <person name="van der Nest A."/>
            <person name="van Dijk A."/>
            <person name="van Heerden A."/>
            <person name="van Vuuren N."/>
            <person name="Yilmaz N."/>
            <person name="Duong T.A."/>
            <person name="van der Merwe N.A."/>
            <person name="Wingfield M.J."/>
            <person name="Wingfield B.D."/>
        </authorList>
    </citation>
    <scope>NUCLEOTIDE SEQUENCE [LARGE SCALE GENOMIC DNA]</scope>
    <source>
        <strain evidence="9 10">CMW 5346</strain>
    </source>
</reference>
<feature type="transmembrane region" description="Helical" evidence="7">
    <location>
        <begin position="182"/>
        <end position="202"/>
    </location>
</feature>
<comment type="subcellular location">
    <subcellularLocation>
        <location evidence="1">Membrane</location>
        <topology evidence="1">Multi-pass membrane protein</topology>
    </subcellularLocation>
</comment>
<feature type="transmembrane region" description="Helical" evidence="7">
    <location>
        <begin position="393"/>
        <end position="414"/>
    </location>
</feature>
<feature type="transmembrane region" description="Helical" evidence="7">
    <location>
        <begin position="255"/>
        <end position="274"/>
    </location>
</feature>
<feature type="compositionally biased region" description="Basic and acidic residues" evidence="6">
    <location>
        <begin position="1"/>
        <end position="27"/>
    </location>
</feature>
<dbReference type="InterPro" id="IPR036259">
    <property type="entry name" value="MFS_trans_sf"/>
</dbReference>
<name>A0ABR3YQU5_9PEZI</name>
<protein>
    <recommendedName>
        <fullName evidence="8">Major facilitator superfamily (MFS) profile domain-containing protein</fullName>
    </recommendedName>
</protein>
<dbReference type="Gene3D" id="1.20.1250.20">
    <property type="entry name" value="MFS general substrate transporter like domains"/>
    <property type="match status" value="1"/>
</dbReference>
<feature type="transmembrane region" description="Helical" evidence="7">
    <location>
        <begin position="214"/>
        <end position="235"/>
    </location>
</feature>
<dbReference type="InterPro" id="IPR010573">
    <property type="entry name" value="MFS_Str1/Tri12-like"/>
</dbReference>
<dbReference type="Pfam" id="PF06609">
    <property type="entry name" value="TRI12"/>
    <property type="match status" value="1"/>
</dbReference>
<feature type="region of interest" description="Disordered" evidence="6">
    <location>
        <begin position="1"/>
        <end position="47"/>
    </location>
</feature>
<dbReference type="SUPFAM" id="SSF103473">
    <property type="entry name" value="MFS general substrate transporter"/>
    <property type="match status" value="1"/>
</dbReference>
<evidence type="ECO:0000313" key="9">
    <source>
        <dbReference type="EMBL" id="KAL1890739.1"/>
    </source>
</evidence>
<dbReference type="EMBL" id="JAWCUI010000059">
    <property type="protein sequence ID" value="KAL1890739.1"/>
    <property type="molecule type" value="Genomic_DNA"/>
</dbReference>
<evidence type="ECO:0000256" key="1">
    <source>
        <dbReference type="ARBA" id="ARBA00004141"/>
    </source>
</evidence>
<dbReference type="PANTHER" id="PTHR23501:SF195">
    <property type="entry name" value="PEP5"/>
    <property type="match status" value="1"/>
</dbReference>
<comment type="caution">
    <text evidence="9">The sequence shown here is derived from an EMBL/GenBank/DDBJ whole genome shotgun (WGS) entry which is preliminary data.</text>
</comment>
<keyword evidence="2" id="KW-0813">Transport</keyword>
<feature type="transmembrane region" description="Helical" evidence="7">
    <location>
        <begin position="126"/>
        <end position="144"/>
    </location>
</feature>
<feature type="transmembrane region" description="Helical" evidence="7">
    <location>
        <begin position="150"/>
        <end position="170"/>
    </location>
</feature>
<proteinExistence type="predicted"/>
<keyword evidence="4 7" id="KW-1133">Transmembrane helix</keyword>
<keyword evidence="3 7" id="KW-0812">Transmembrane</keyword>
<accession>A0ABR3YQU5</accession>
<feature type="domain" description="Major facilitator superfamily (MFS) profile" evidence="8">
    <location>
        <begin position="54"/>
        <end position="516"/>
    </location>
</feature>
<evidence type="ECO:0000256" key="4">
    <source>
        <dbReference type="ARBA" id="ARBA00022989"/>
    </source>
</evidence>
<feature type="transmembrane region" description="Helical" evidence="7">
    <location>
        <begin position="95"/>
        <end position="114"/>
    </location>
</feature>
<evidence type="ECO:0000256" key="7">
    <source>
        <dbReference type="SAM" id="Phobius"/>
    </source>
</evidence>
<evidence type="ECO:0000256" key="5">
    <source>
        <dbReference type="ARBA" id="ARBA00023136"/>
    </source>
</evidence>
<dbReference type="PROSITE" id="PS50850">
    <property type="entry name" value="MFS"/>
    <property type="match status" value="1"/>
</dbReference>
<evidence type="ECO:0000256" key="3">
    <source>
        <dbReference type="ARBA" id="ARBA00022692"/>
    </source>
</evidence>
<dbReference type="Proteomes" id="UP001583186">
    <property type="component" value="Unassembled WGS sequence"/>
</dbReference>
<dbReference type="InterPro" id="IPR020846">
    <property type="entry name" value="MFS_dom"/>
</dbReference>
<keyword evidence="5 7" id="KW-0472">Membrane</keyword>
<dbReference type="PANTHER" id="PTHR23501">
    <property type="entry name" value="MAJOR FACILITATOR SUPERFAMILY"/>
    <property type="match status" value="1"/>
</dbReference>
<organism evidence="9 10">
    <name type="scientific">Sporothrix stenoceras</name>
    <dbReference type="NCBI Taxonomy" id="5173"/>
    <lineage>
        <taxon>Eukaryota</taxon>
        <taxon>Fungi</taxon>
        <taxon>Dikarya</taxon>
        <taxon>Ascomycota</taxon>
        <taxon>Pezizomycotina</taxon>
        <taxon>Sordariomycetes</taxon>
        <taxon>Sordariomycetidae</taxon>
        <taxon>Ophiostomatales</taxon>
        <taxon>Ophiostomataceae</taxon>
        <taxon>Sporothrix</taxon>
    </lineage>
</organism>
<evidence type="ECO:0000256" key="6">
    <source>
        <dbReference type="SAM" id="MobiDB-lite"/>
    </source>
</evidence>
<feature type="transmembrane region" description="Helical" evidence="7">
    <location>
        <begin position="326"/>
        <end position="347"/>
    </location>
</feature>
<gene>
    <name evidence="9" type="ORF">Sste5346_008064</name>
</gene>
<keyword evidence="10" id="KW-1185">Reference proteome</keyword>
<evidence type="ECO:0000313" key="10">
    <source>
        <dbReference type="Proteomes" id="UP001583186"/>
    </source>
</evidence>
<feature type="transmembrane region" description="Helical" evidence="7">
    <location>
        <begin position="286"/>
        <end position="305"/>
    </location>
</feature>
<evidence type="ECO:0000256" key="2">
    <source>
        <dbReference type="ARBA" id="ARBA00022448"/>
    </source>
</evidence>
<feature type="transmembrane region" description="Helical" evidence="7">
    <location>
        <begin position="367"/>
        <end position="386"/>
    </location>
</feature>
<evidence type="ECO:0000259" key="8">
    <source>
        <dbReference type="PROSITE" id="PS50850"/>
    </source>
</evidence>
<sequence>MTSVELPERVADKADVPQHDTIEHVGDDSGGDQAASGLPADKADIDGSPAEERVTAKAWLCVFLLSLSFGVPFWGTPTSSNMGPTLMARWGNSSLSAWIVPGITTAASVTILLFGANSDLFGRRPFLLFSNLVNAVGYIVLATSKGSNQYIAGIVLNGCGSGTAGVALIACPELLPNKFRHVGVVLADGFVYIMIIIGPVVARAAIIHDDNRWTYIYWAGFIISALALVGIAFLYYPPKHPRGVPWQDALRGLDWVGAALFTPGCVMVLVGIVYTTYLDASDKRVIITLTLGFVFIIAFGLWEHFSNVKYPLCPTPVFASHKGREFTAPFCLSFIVVGFFYGLSVIFPTLLNDFYIDANTPDSEQMALSLASSVGLPFGAMLLMVFGHRVGHWRWQLIGSVFSLVLWGSLMTLVTPTNKALMIALVVLGQTSYGVAAYLGVTYAQLGVPQTYLGISGGLAGLARYGGGAVASSSYASAIGNGIKTKGGDITAAALAAGLPKSSASLLMPAIISNGPAGIANIPGVTDAVNTAVAAAYKTAAAFGLRNAALASLAFGVVGIGLAFACEDITPKMTDKIEVFLENDALAEKNRFH</sequence>
<feature type="transmembrane region" description="Helical" evidence="7">
    <location>
        <begin position="420"/>
        <end position="441"/>
    </location>
</feature>